<dbReference type="EMBL" id="BMAU01021342">
    <property type="protein sequence ID" value="GFY16863.1"/>
    <property type="molecule type" value="Genomic_DNA"/>
</dbReference>
<dbReference type="GO" id="GO:0003676">
    <property type="term" value="F:nucleic acid binding"/>
    <property type="evidence" value="ECO:0007669"/>
    <property type="project" value="InterPro"/>
</dbReference>
<accession>A0A8X6T1W2</accession>
<comment type="caution">
    <text evidence="2">The sequence shown here is derived from an EMBL/GenBank/DDBJ whole genome shotgun (WGS) entry which is preliminary data.</text>
</comment>
<organism evidence="2 3">
    <name type="scientific">Trichonephila clavipes</name>
    <name type="common">Golden silk orbweaver</name>
    <name type="synonym">Nephila clavipes</name>
    <dbReference type="NCBI Taxonomy" id="2585209"/>
    <lineage>
        <taxon>Eukaryota</taxon>
        <taxon>Metazoa</taxon>
        <taxon>Ecdysozoa</taxon>
        <taxon>Arthropoda</taxon>
        <taxon>Chelicerata</taxon>
        <taxon>Arachnida</taxon>
        <taxon>Araneae</taxon>
        <taxon>Araneomorphae</taxon>
        <taxon>Entelegynae</taxon>
        <taxon>Araneoidea</taxon>
        <taxon>Nephilidae</taxon>
        <taxon>Trichonephila</taxon>
    </lineage>
</organism>
<evidence type="ECO:0000313" key="3">
    <source>
        <dbReference type="Proteomes" id="UP000887159"/>
    </source>
</evidence>
<protein>
    <submittedName>
        <fullName evidence="2">DDE-1 domain-containing protein</fullName>
    </submittedName>
</protein>
<evidence type="ECO:0000259" key="1">
    <source>
        <dbReference type="Pfam" id="PF03184"/>
    </source>
</evidence>
<dbReference type="AlphaFoldDB" id="A0A8X6T1W2"/>
<dbReference type="Pfam" id="PF03184">
    <property type="entry name" value="DDE_1"/>
    <property type="match status" value="1"/>
</dbReference>
<evidence type="ECO:0000313" key="2">
    <source>
        <dbReference type="EMBL" id="GFY16863.1"/>
    </source>
</evidence>
<gene>
    <name evidence="2" type="primary">g.7424</name>
    <name evidence="2" type="ORF">TNCV_3689211</name>
</gene>
<feature type="domain" description="DDE-1" evidence="1">
    <location>
        <begin position="69"/>
        <end position="139"/>
    </location>
</feature>
<dbReference type="InterPro" id="IPR004875">
    <property type="entry name" value="DDE_SF_endonuclease_dom"/>
</dbReference>
<keyword evidence="3" id="KW-1185">Reference proteome</keyword>
<proteinExistence type="predicted"/>
<name>A0A8X6T1W2_TRICX</name>
<sequence length="276" mass="31713">MGRYNRTFFQHFVDMIVNYILFDPIIPIGHGYHLWLVTHSVFLIRNMGKPHVGCQCNGCPVSSISVILCCREQNIILVGLPPHTSHRFQTLDVFLFGQLKTIVKHVTTLWSLIQNKLPDKNIGELLSTAYFKSATVENAVKGFKECGIKPHNPLQFSEHDFAVAKTADHDVVADATKINSANPPTLVVEYQHINLPEEPEFMANTDSDARRSMLVFFFISSHCQKRHDVRKKEKAKKVSSCILTSTPIKEMLEQREKKKEEQETLRYQRREAHVWV</sequence>
<reference evidence="2" key="1">
    <citation type="submission" date="2020-08" db="EMBL/GenBank/DDBJ databases">
        <title>Multicomponent nature underlies the extraordinary mechanical properties of spider dragline silk.</title>
        <authorList>
            <person name="Kono N."/>
            <person name="Nakamura H."/>
            <person name="Mori M."/>
            <person name="Yoshida Y."/>
            <person name="Ohtoshi R."/>
            <person name="Malay A.D."/>
            <person name="Moran D.A.P."/>
            <person name="Tomita M."/>
            <person name="Numata K."/>
            <person name="Arakawa K."/>
        </authorList>
    </citation>
    <scope>NUCLEOTIDE SEQUENCE</scope>
</reference>
<dbReference type="Proteomes" id="UP000887159">
    <property type="component" value="Unassembled WGS sequence"/>
</dbReference>